<name>A0AA38I570_9CUCU</name>
<dbReference type="Proteomes" id="UP001168821">
    <property type="component" value="Unassembled WGS sequence"/>
</dbReference>
<dbReference type="Pfam" id="PF03392">
    <property type="entry name" value="OS-D"/>
    <property type="match status" value="1"/>
</dbReference>
<dbReference type="PANTHER" id="PTHR11257:SF12">
    <property type="entry name" value="EJACULATORY BULB-SPECIFIC PROTEIN 3-RELATED"/>
    <property type="match status" value="1"/>
</dbReference>
<dbReference type="PANTHER" id="PTHR11257">
    <property type="entry name" value="CHEMOSENSORY PROTEIN-RELATED"/>
    <property type="match status" value="1"/>
</dbReference>
<evidence type="ECO:0000313" key="2">
    <source>
        <dbReference type="EMBL" id="KAJ3647009.1"/>
    </source>
</evidence>
<evidence type="ECO:0000313" key="3">
    <source>
        <dbReference type="Proteomes" id="UP001168821"/>
    </source>
</evidence>
<dbReference type="Gene3D" id="1.10.2080.10">
    <property type="entry name" value="Insect odorant-binding protein A10/Ejaculatory bulb-specific protein 3"/>
    <property type="match status" value="1"/>
</dbReference>
<dbReference type="AlphaFoldDB" id="A0AA38I570"/>
<proteinExistence type="predicted"/>
<dbReference type="InterPro" id="IPR036682">
    <property type="entry name" value="OS_D_A10/PebIII_sf"/>
</dbReference>
<sequence length="126" mass="14771">MFALFALSLVCFHAYYVSCEEYFVPENISVDEIIKNDRLTRNYLDCVLEKGKCTSEGEQLKKAIPEILQNQCSKCSEKHKAAVKKVLHHLIEKKPEWWKEVEGKFDPQGEYKKKYDDYLAKEGLVY</sequence>
<evidence type="ECO:0000256" key="1">
    <source>
        <dbReference type="SAM" id="SignalP"/>
    </source>
</evidence>
<accession>A0AA38I570</accession>
<comment type="caution">
    <text evidence="2">The sequence shown here is derived from an EMBL/GenBank/DDBJ whole genome shotgun (WGS) entry which is preliminary data.</text>
</comment>
<evidence type="ECO:0008006" key="4">
    <source>
        <dbReference type="Google" id="ProtNLM"/>
    </source>
</evidence>
<dbReference type="EMBL" id="JALNTZ010000007">
    <property type="protein sequence ID" value="KAJ3647009.1"/>
    <property type="molecule type" value="Genomic_DNA"/>
</dbReference>
<reference evidence="2" key="1">
    <citation type="journal article" date="2023" name="G3 (Bethesda)">
        <title>Whole genome assemblies of Zophobas morio and Tenebrio molitor.</title>
        <authorList>
            <person name="Kaur S."/>
            <person name="Stinson S.A."/>
            <person name="diCenzo G.C."/>
        </authorList>
    </citation>
    <scope>NUCLEOTIDE SEQUENCE</scope>
    <source>
        <strain evidence="2">QUZm001</strain>
    </source>
</reference>
<keyword evidence="3" id="KW-1185">Reference proteome</keyword>
<dbReference type="SUPFAM" id="SSF100910">
    <property type="entry name" value="Chemosensory protein Csp2"/>
    <property type="match status" value="1"/>
</dbReference>
<protein>
    <recommendedName>
        <fullName evidence="4">Chemosensory protein</fullName>
    </recommendedName>
</protein>
<gene>
    <name evidence="2" type="ORF">Zmor_024560</name>
</gene>
<dbReference type="InterPro" id="IPR005055">
    <property type="entry name" value="A10/PebIII"/>
</dbReference>
<keyword evidence="1" id="KW-0732">Signal</keyword>
<feature type="signal peptide" evidence="1">
    <location>
        <begin position="1"/>
        <end position="19"/>
    </location>
</feature>
<organism evidence="2 3">
    <name type="scientific">Zophobas morio</name>
    <dbReference type="NCBI Taxonomy" id="2755281"/>
    <lineage>
        <taxon>Eukaryota</taxon>
        <taxon>Metazoa</taxon>
        <taxon>Ecdysozoa</taxon>
        <taxon>Arthropoda</taxon>
        <taxon>Hexapoda</taxon>
        <taxon>Insecta</taxon>
        <taxon>Pterygota</taxon>
        <taxon>Neoptera</taxon>
        <taxon>Endopterygota</taxon>
        <taxon>Coleoptera</taxon>
        <taxon>Polyphaga</taxon>
        <taxon>Cucujiformia</taxon>
        <taxon>Tenebrionidae</taxon>
        <taxon>Zophobas</taxon>
    </lineage>
</organism>
<feature type="chain" id="PRO_5041201034" description="Chemosensory protein" evidence="1">
    <location>
        <begin position="20"/>
        <end position="126"/>
    </location>
</feature>